<evidence type="ECO:0000256" key="3">
    <source>
        <dbReference type="ARBA" id="ARBA00022857"/>
    </source>
</evidence>
<evidence type="ECO:0000256" key="15">
    <source>
        <dbReference type="PIRSR" id="PIRSR000114-2"/>
    </source>
</evidence>
<dbReference type="EMBL" id="CP002281">
    <property type="protein sequence ID" value="ADO83056.1"/>
    <property type="molecule type" value="Genomic_DNA"/>
</dbReference>
<feature type="binding site" evidence="13">
    <location>
        <position position="11"/>
    </location>
    <ligand>
        <name>NADPH</name>
        <dbReference type="ChEBI" id="CHEBI:57783"/>
    </ligand>
</feature>
<dbReference type="eggNOG" id="COG0240">
    <property type="taxonomic scope" value="Bacteria"/>
</dbReference>
<dbReference type="RefSeq" id="WP_013387723.1">
    <property type="nucleotide sequence ID" value="NC_014632.1"/>
</dbReference>
<keyword evidence="4 13" id="KW-0560">Oxidoreductase</keyword>
<dbReference type="STRING" id="572544.Ilyop_1275"/>
<gene>
    <name evidence="13" type="primary">gpsA</name>
    <name evidence="20" type="ordered locus">Ilyop_1275</name>
</gene>
<dbReference type="InterPro" id="IPR006168">
    <property type="entry name" value="G3P_DH_NAD-dep"/>
</dbReference>
<accession>E3H9E7</accession>
<comment type="function">
    <text evidence="13">Catalyzes the reduction of the glycolytic intermediate dihydroxyacetone phosphate (DHAP) to sn-glycerol 3-phosphate (G3P), the key precursor for phospholipid synthesis.</text>
</comment>
<keyword evidence="7 13" id="KW-0594">Phospholipid biosynthesis</keyword>
<feature type="binding site" evidence="13">
    <location>
        <position position="279"/>
    </location>
    <ligand>
        <name>NADPH</name>
        <dbReference type="ChEBI" id="CHEBI:57783"/>
    </ligand>
</feature>
<keyword evidence="13" id="KW-0963">Cytoplasm</keyword>
<feature type="binding site" evidence="16">
    <location>
        <begin position="8"/>
        <end position="13"/>
    </location>
    <ligand>
        <name>NAD(+)</name>
        <dbReference type="ChEBI" id="CHEBI:57540"/>
    </ligand>
</feature>
<comment type="catalytic activity">
    <reaction evidence="9">
        <text>sn-glycerol 3-phosphate + NADP(+) = dihydroxyacetone phosphate + NADPH + H(+)</text>
        <dbReference type="Rhea" id="RHEA:11096"/>
        <dbReference type="ChEBI" id="CHEBI:15378"/>
        <dbReference type="ChEBI" id="CHEBI:57597"/>
        <dbReference type="ChEBI" id="CHEBI:57642"/>
        <dbReference type="ChEBI" id="CHEBI:57783"/>
        <dbReference type="ChEBI" id="CHEBI:58349"/>
        <dbReference type="EC" id="1.1.1.94"/>
    </reaction>
    <physiologicalReaction direction="right-to-left" evidence="9">
        <dbReference type="Rhea" id="RHEA:11098"/>
    </physiologicalReaction>
</comment>
<feature type="binding site" evidence="13">
    <location>
        <position position="256"/>
    </location>
    <ligand>
        <name>sn-glycerol 3-phosphate</name>
        <dbReference type="ChEBI" id="CHEBI:57597"/>
    </ligand>
</feature>
<dbReference type="EC" id="1.1.1.94" evidence="10 13"/>
<dbReference type="Gene3D" id="1.10.1040.10">
    <property type="entry name" value="N-(1-d-carboxylethyl)-l-norvaline Dehydrogenase, domain 2"/>
    <property type="match status" value="1"/>
</dbReference>
<dbReference type="InterPro" id="IPR036291">
    <property type="entry name" value="NAD(P)-bd_dom_sf"/>
</dbReference>
<feature type="binding site" evidence="16">
    <location>
        <position position="141"/>
    </location>
    <ligand>
        <name>NAD(+)</name>
        <dbReference type="ChEBI" id="CHEBI:57540"/>
    </ligand>
</feature>
<keyword evidence="21" id="KW-1185">Reference proteome</keyword>
<comment type="catalytic activity">
    <reaction evidence="13">
        <text>sn-glycerol 3-phosphate + NAD(+) = dihydroxyacetone phosphate + NADH + H(+)</text>
        <dbReference type="Rhea" id="RHEA:11092"/>
        <dbReference type="ChEBI" id="CHEBI:15378"/>
        <dbReference type="ChEBI" id="CHEBI:57540"/>
        <dbReference type="ChEBI" id="CHEBI:57597"/>
        <dbReference type="ChEBI" id="CHEBI:57642"/>
        <dbReference type="ChEBI" id="CHEBI:57945"/>
        <dbReference type="EC" id="1.1.1.94"/>
    </reaction>
</comment>
<feature type="domain" description="Glycerol-3-phosphate dehydrogenase NAD-dependent N-terminal" evidence="18">
    <location>
        <begin position="3"/>
        <end position="159"/>
    </location>
</feature>
<feature type="binding site" evidence="13">
    <location>
        <position position="49"/>
    </location>
    <ligand>
        <name>NADPH</name>
        <dbReference type="ChEBI" id="CHEBI:57783"/>
    </ligand>
</feature>
<dbReference type="KEGG" id="ipo:Ilyop_1275"/>
<dbReference type="GO" id="GO:0046168">
    <property type="term" value="P:glycerol-3-phosphate catabolic process"/>
    <property type="evidence" value="ECO:0007669"/>
    <property type="project" value="InterPro"/>
</dbReference>
<dbReference type="HOGENOM" id="CLU_033449_0_2_0"/>
<dbReference type="SUPFAM" id="SSF48179">
    <property type="entry name" value="6-phosphogluconate dehydrogenase C-terminal domain-like"/>
    <property type="match status" value="1"/>
</dbReference>
<dbReference type="AlphaFoldDB" id="E3H9E7"/>
<feature type="binding site" evidence="15">
    <location>
        <begin position="255"/>
        <end position="256"/>
    </location>
    <ligand>
        <name>substrate</name>
    </ligand>
</feature>
<comment type="subcellular location">
    <subcellularLocation>
        <location evidence="13">Cytoplasm</location>
    </subcellularLocation>
</comment>
<evidence type="ECO:0000256" key="5">
    <source>
        <dbReference type="ARBA" id="ARBA00023027"/>
    </source>
</evidence>
<feature type="binding site" evidence="13">
    <location>
        <position position="281"/>
    </location>
    <ligand>
        <name>NADPH</name>
        <dbReference type="ChEBI" id="CHEBI:57783"/>
    </ligand>
</feature>
<feature type="binding site" evidence="13">
    <location>
        <position position="255"/>
    </location>
    <ligand>
        <name>sn-glycerol 3-phosphate</name>
        <dbReference type="ChEBI" id="CHEBI:57597"/>
    </ligand>
</feature>
<feature type="binding site" evidence="13">
    <location>
        <position position="137"/>
    </location>
    <ligand>
        <name>sn-glycerol 3-phosphate</name>
        <dbReference type="ChEBI" id="CHEBI:57597"/>
    </ligand>
</feature>
<evidence type="ECO:0000256" key="12">
    <source>
        <dbReference type="ARBA" id="ARBA00080511"/>
    </source>
</evidence>
<sequence length="333" mass="36237">MDKIVVMGAGSWGTALAVLLAEKGYPVTLWEYKKERAEKLLAERENPLYLKGIKFPDTLSVTSDIDGLLEGAQCVVFSVPSQVLRGVIESISPQITKDIVLVNTAKGLEVSTGMRLSEVMKDEVMGKFHKNIVVLSGPTHAEEVANKIPSTIVAAGNLENAKKIQELFNTGSFRVYINEDIIGVEIGGAVKNCLAIAAGMADGMEFGDNTKAALITRGIAEITRFGVELGADEKTFSGLSGIGDLIVTCASKHSRNRHVGDKLGKGMKLQEILDEMLMVAEGVPTVKAVYEKSKSYKVSMPILDAVYKVLYEDANAKEMVKKLMERDLKEEFY</sequence>
<feature type="binding site" evidence="13">
    <location>
        <position position="141"/>
    </location>
    <ligand>
        <name>NADPH</name>
        <dbReference type="ChEBI" id="CHEBI:57783"/>
    </ligand>
</feature>
<evidence type="ECO:0000256" key="10">
    <source>
        <dbReference type="ARBA" id="ARBA00066687"/>
    </source>
</evidence>
<comment type="similarity">
    <text evidence="1 13 17">Belongs to the NAD-dependent glycerol-3-phosphate dehydrogenase family.</text>
</comment>
<evidence type="ECO:0000259" key="19">
    <source>
        <dbReference type="Pfam" id="PF07479"/>
    </source>
</evidence>
<evidence type="ECO:0000256" key="11">
    <source>
        <dbReference type="ARBA" id="ARBA00069372"/>
    </source>
</evidence>
<evidence type="ECO:0000256" key="17">
    <source>
        <dbReference type="RuleBase" id="RU000437"/>
    </source>
</evidence>
<dbReference type="InterPro" id="IPR013328">
    <property type="entry name" value="6PGD_dom2"/>
</dbReference>
<dbReference type="Pfam" id="PF07479">
    <property type="entry name" value="NAD_Gly3P_dh_C"/>
    <property type="match status" value="1"/>
</dbReference>
<feature type="binding site" evidence="13">
    <location>
        <position position="254"/>
    </location>
    <ligand>
        <name>sn-glycerol 3-phosphate</name>
        <dbReference type="ChEBI" id="CHEBI:57597"/>
    </ligand>
</feature>
<evidence type="ECO:0000256" key="6">
    <source>
        <dbReference type="ARBA" id="ARBA00023098"/>
    </source>
</evidence>
<feature type="binding site" evidence="13">
    <location>
        <position position="255"/>
    </location>
    <ligand>
        <name>NADPH</name>
        <dbReference type="ChEBI" id="CHEBI:57783"/>
    </ligand>
</feature>
<dbReference type="InterPro" id="IPR006109">
    <property type="entry name" value="G3P_DH_NAD-dep_C"/>
</dbReference>
<dbReference type="OrthoDB" id="9812273at2"/>
<keyword evidence="3 13" id="KW-0521">NADP</keyword>
<reference evidence="20 21" key="1">
    <citation type="journal article" date="2010" name="Stand. Genomic Sci.">
        <title>Complete genome sequence of Ilyobacter polytropus type strain (CuHbu1).</title>
        <authorList>
            <person name="Sikorski J."/>
            <person name="Chertkov O."/>
            <person name="Lapidus A."/>
            <person name="Nolan M."/>
            <person name="Lucas S."/>
            <person name="Del Rio T.G."/>
            <person name="Tice H."/>
            <person name="Cheng J.F."/>
            <person name="Tapia R."/>
            <person name="Han C."/>
            <person name="Goodwin L."/>
            <person name="Pitluck S."/>
            <person name="Liolios K."/>
            <person name="Ivanova N."/>
            <person name="Mavromatis K."/>
            <person name="Mikhailova N."/>
            <person name="Pati A."/>
            <person name="Chen A."/>
            <person name="Palaniappan K."/>
            <person name="Land M."/>
            <person name="Hauser L."/>
            <person name="Chang Y.J."/>
            <person name="Jeffries C.D."/>
            <person name="Brambilla E."/>
            <person name="Yasawong M."/>
            <person name="Rohde M."/>
            <person name="Pukall R."/>
            <person name="Spring S."/>
            <person name="Goker M."/>
            <person name="Woyke T."/>
            <person name="Bristow J."/>
            <person name="Eisen J.A."/>
            <person name="Markowitz V."/>
            <person name="Hugenholtz P."/>
            <person name="Kyrpides N.C."/>
            <person name="Klenk H.P."/>
        </authorList>
    </citation>
    <scope>NUCLEOTIDE SEQUENCE [LARGE SCALE GENOMIC DNA]</scope>
    <source>
        <strain evidence="21">ATCC 51220 / DSM 2926 / LMG 16218 / CuHBu1</strain>
    </source>
</reference>
<evidence type="ECO:0000313" key="20">
    <source>
        <dbReference type="EMBL" id="ADO83056.1"/>
    </source>
</evidence>
<evidence type="ECO:0000256" key="14">
    <source>
        <dbReference type="PIRSR" id="PIRSR000114-1"/>
    </source>
</evidence>
<name>E3H9E7_ILYPC</name>
<feature type="binding site" evidence="13">
    <location>
        <position position="244"/>
    </location>
    <ligand>
        <name>sn-glycerol 3-phosphate</name>
        <dbReference type="ChEBI" id="CHEBI:57597"/>
    </ligand>
</feature>
<evidence type="ECO:0000256" key="16">
    <source>
        <dbReference type="PIRSR" id="PIRSR000114-3"/>
    </source>
</evidence>
<evidence type="ECO:0000256" key="7">
    <source>
        <dbReference type="ARBA" id="ARBA00023209"/>
    </source>
</evidence>
<dbReference type="InterPro" id="IPR008927">
    <property type="entry name" value="6-PGluconate_DH-like_C_sf"/>
</dbReference>
<dbReference type="PANTHER" id="PTHR11728">
    <property type="entry name" value="GLYCEROL-3-PHOSPHATE DEHYDROGENASE"/>
    <property type="match status" value="1"/>
</dbReference>
<organism evidence="20 21">
    <name type="scientific">Ilyobacter polytropus (strain ATCC 51220 / DSM 2926 / LMG 16218 / CuHBu1)</name>
    <dbReference type="NCBI Taxonomy" id="572544"/>
    <lineage>
        <taxon>Bacteria</taxon>
        <taxon>Fusobacteriati</taxon>
        <taxon>Fusobacteriota</taxon>
        <taxon>Fusobacteriia</taxon>
        <taxon>Fusobacteriales</taxon>
        <taxon>Fusobacteriaceae</taxon>
        <taxon>Ilyobacter</taxon>
    </lineage>
</organism>
<dbReference type="NCBIfam" id="NF000940">
    <property type="entry name" value="PRK00094.1-2"/>
    <property type="match status" value="1"/>
</dbReference>
<dbReference type="PRINTS" id="PR00077">
    <property type="entry name" value="GPDHDRGNASE"/>
</dbReference>
<evidence type="ECO:0000259" key="18">
    <source>
        <dbReference type="Pfam" id="PF01210"/>
    </source>
</evidence>
<dbReference type="SUPFAM" id="SSF51735">
    <property type="entry name" value="NAD(P)-binding Rossmann-fold domains"/>
    <property type="match status" value="1"/>
</dbReference>
<keyword evidence="2 13" id="KW-0444">Lipid biosynthesis</keyword>
<evidence type="ECO:0000256" key="4">
    <source>
        <dbReference type="ARBA" id="ARBA00023002"/>
    </source>
</evidence>
<dbReference type="GO" id="GO:0141153">
    <property type="term" value="F:glycerol-3-phosphate dehydrogenase (NADP+) activity"/>
    <property type="evidence" value="ECO:0007669"/>
    <property type="project" value="RHEA"/>
</dbReference>
<dbReference type="GO" id="GO:0008654">
    <property type="term" value="P:phospholipid biosynthetic process"/>
    <property type="evidence" value="ECO:0007669"/>
    <property type="project" value="UniProtKB-KW"/>
</dbReference>
<dbReference type="GO" id="GO:0141152">
    <property type="term" value="F:glycerol-3-phosphate dehydrogenase (NAD+) activity"/>
    <property type="evidence" value="ECO:0007669"/>
    <property type="project" value="RHEA"/>
</dbReference>
<dbReference type="Pfam" id="PF01210">
    <property type="entry name" value="NAD_Gly3P_dh_N"/>
    <property type="match status" value="1"/>
</dbReference>
<evidence type="ECO:0000256" key="1">
    <source>
        <dbReference type="ARBA" id="ARBA00011009"/>
    </source>
</evidence>
<keyword evidence="5 13" id="KW-0520">NAD</keyword>
<dbReference type="NCBIfam" id="NF000941">
    <property type="entry name" value="PRK00094.1-3"/>
    <property type="match status" value="1"/>
</dbReference>
<dbReference type="GO" id="GO:0005829">
    <property type="term" value="C:cytosol"/>
    <property type="evidence" value="ECO:0007669"/>
    <property type="project" value="TreeGrafter"/>
</dbReference>
<keyword evidence="13" id="KW-0547">Nucleotide-binding</keyword>
<evidence type="ECO:0000256" key="13">
    <source>
        <dbReference type="HAMAP-Rule" id="MF_00394"/>
    </source>
</evidence>
<dbReference type="HAMAP" id="MF_00394">
    <property type="entry name" value="NAD_Glyc3P_dehydrog"/>
    <property type="match status" value="1"/>
</dbReference>
<feature type="binding site" evidence="13">
    <location>
        <position position="106"/>
    </location>
    <ligand>
        <name>sn-glycerol 3-phosphate</name>
        <dbReference type="ChEBI" id="CHEBI:57597"/>
    </ligand>
</feature>
<feature type="binding site" evidence="13">
    <location>
        <position position="12"/>
    </location>
    <ligand>
        <name>NADPH</name>
        <dbReference type="ChEBI" id="CHEBI:57783"/>
    </ligand>
</feature>
<dbReference type="FunFam" id="3.40.50.720:FF:000019">
    <property type="entry name" value="Glycerol-3-phosphate dehydrogenase [NAD(P)+]"/>
    <property type="match status" value="1"/>
</dbReference>
<feature type="binding site" evidence="13">
    <location>
        <position position="191"/>
    </location>
    <ligand>
        <name>sn-glycerol 3-phosphate</name>
        <dbReference type="ChEBI" id="CHEBI:57597"/>
    </ligand>
</feature>
<evidence type="ECO:0000256" key="8">
    <source>
        <dbReference type="ARBA" id="ARBA00023264"/>
    </source>
</evidence>
<feature type="binding site" evidence="16">
    <location>
        <position position="255"/>
    </location>
    <ligand>
        <name>NAD(+)</name>
        <dbReference type="ChEBI" id="CHEBI:57540"/>
    </ligand>
</feature>
<dbReference type="PANTHER" id="PTHR11728:SF1">
    <property type="entry name" value="GLYCEROL-3-PHOSPHATE DEHYDROGENASE [NAD(+)] 2, CHLOROPLASTIC"/>
    <property type="match status" value="1"/>
</dbReference>
<dbReference type="GO" id="GO:0005975">
    <property type="term" value="P:carbohydrate metabolic process"/>
    <property type="evidence" value="ECO:0007669"/>
    <property type="project" value="InterPro"/>
</dbReference>
<dbReference type="InterPro" id="IPR011128">
    <property type="entry name" value="G3P_DH_NAD-dep_N"/>
</dbReference>
<feature type="binding site" evidence="13">
    <location>
        <position position="106"/>
    </location>
    <ligand>
        <name>NADPH</name>
        <dbReference type="ChEBI" id="CHEBI:57783"/>
    </ligand>
</feature>
<evidence type="ECO:0000313" key="21">
    <source>
        <dbReference type="Proteomes" id="UP000006875"/>
    </source>
</evidence>
<evidence type="ECO:0000256" key="2">
    <source>
        <dbReference type="ARBA" id="ARBA00022516"/>
    </source>
</evidence>
<proteinExistence type="inferred from homology"/>
<protein>
    <recommendedName>
        <fullName evidence="11 13">Glycerol-3-phosphate dehydrogenase [NAD(P)+]</fullName>
        <ecNumber evidence="10 13">1.1.1.94</ecNumber>
    </recommendedName>
    <alternativeName>
        <fullName evidence="13">NAD(P)(+)-dependent glycerol-3-phosphate dehydrogenase</fullName>
    </alternativeName>
    <alternativeName>
        <fullName evidence="12 13">NAD(P)H-dependent dihydroxyacetone-phosphate reductase</fullName>
    </alternativeName>
</protein>
<feature type="binding site" evidence="15">
    <location>
        <position position="106"/>
    </location>
    <ligand>
        <name>substrate</name>
    </ligand>
</feature>
<keyword evidence="6 13" id="KW-0443">Lipid metabolism</keyword>
<feature type="domain" description="Glycerol-3-phosphate dehydrogenase NAD-dependent C-terminal" evidence="19">
    <location>
        <begin position="180"/>
        <end position="321"/>
    </location>
</feature>
<dbReference type="GO" id="GO:0046167">
    <property type="term" value="P:glycerol-3-phosphate biosynthetic process"/>
    <property type="evidence" value="ECO:0007669"/>
    <property type="project" value="UniProtKB-UniRule"/>
</dbReference>
<feature type="active site" description="Proton acceptor" evidence="13 14">
    <location>
        <position position="191"/>
    </location>
</feature>
<feature type="binding site" evidence="13">
    <location>
        <position position="33"/>
    </location>
    <ligand>
        <name>NADPH</name>
        <dbReference type="ChEBI" id="CHEBI:57783"/>
    </ligand>
</feature>
<feature type="binding site" evidence="13">
    <location>
        <position position="139"/>
    </location>
    <ligand>
        <name>sn-glycerol 3-phosphate</name>
        <dbReference type="ChEBI" id="CHEBI:57597"/>
    </ligand>
</feature>
<keyword evidence="8 13" id="KW-1208">Phospholipid metabolism</keyword>
<dbReference type="UniPathway" id="UPA00940"/>
<dbReference type="GO" id="GO:0006650">
    <property type="term" value="P:glycerophospholipid metabolic process"/>
    <property type="evidence" value="ECO:0007669"/>
    <property type="project" value="UniProtKB-UniRule"/>
</dbReference>
<evidence type="ECO:0000256" key="9">
    <source>
        <dbReference type="ARBA" id="ARBA00052716"/>
    </source>
</evidence>
<dbReference type="Gene3D" id="3.40.50.720">
    <property type="entry name" value="NAD(P)-binding Rossmann-like Domain"/>
    <property type="match status" value="1"/>
</dbReference>
<dbReference type="NCBIfam" id="NF000942">
    <property type="entry name" value="PRK00094.1-4"/>
    <property type="match status" value="1"/>
</dbReference>
<dbReference type="GO" id="GO:0051287">
    <property type="term" value="F:NAD binding"/>
    <property type="evidence" value="ECO:0007669"/>
    <property type="project" value="InterPro"/>
</dbReference>
<dbReference type="PIRSF" id="PIRSF000114">
    <property type="entry name" value="Glycerol-3-P_dh"/>
    <property type="match status" value="1"/>
</dbReference>
<comment type="caution">
    <text evidence="13">Lacks conserved residue(s) required for the propagation of feature annotation.</text>
</comment>
<comment type="pathway">
    <text evidence="13">Membrane lipid metabolism; glycerophospholipid metabolism.</text>
</comment>
<dbReference type="FunFam" id="1.10.1040.10:FF:000001">
    <property type="entry name" value="Glycerol-3-phosphate dehydrogenase [NAD(P)+]"/>
    <property type="match status" value="1"/>
</dbReference>
<dbReference type="Proteomes" id="UP000006875">
    <property type="component" value="Chromosome"/>
</dbReference>